<dbReference type="InterPro" id="IPR045394">
    <property type="entry name" value="Abhydrolase_dom"/>
</dbReference>
<evidence type="ECO:0000313" key="2">
    <source>
        <dbReference type="EMBL" id="GAA1917758.1"/>
    </source>
</evidence>
<organism evidence="2 3">
    <name type="scientific">Microbacterium aoyamense</name>
    <dbReference type="NCBI Taxonomy" id="344166"/>
    <lineage>
        <taxon>Bacteria</taxon>
        <taxon>Bacillati</taxon>
        <taxon>Actinomycetota</taxon>
        <taxon>Actinomycetes</taxon>
        <taxon>Micrococcales</taxon>
        <taxon>Microbacteriaceae</taxon>
        <taxon>Microbacterium</taxon>
    </lineage>
</organism>
<sequence>MISAAPFDVGEYGYVEREFFASGEAHRYLKADGSVFGGGERQSAVPLVQGEIAGDYTTRVVVRQPSADIFNGTLVVEWTNVTTGQDGEFVFGESHDTLLTEGYAVAVVSAQKIGVDNLAATLPARYGDLEVEPEDCGAACPRDAMSWDIIAQVSKALRSAPSSPFAARGVEKMILTGQSQSAATTSAYYNLFHPSHQVFDGFVFWDGAVPLRTDISTPAVSLSSWTLNSGGPLAVTGNYTRRWEINGSAHGSAFVHEYMDAVFVRDGTQPNGQSFTDWHLGIGNCASRQVGTKVHVGQVIGAAIAAVDTWARGGQPAPASTFFQRNADGTLALDDRGFMIGGVQIADAAAPAWRYEHNTGGWTCPAAGAWAEYSAAELHEMYGSHAGYVAAVTEVTEAALAAGYILESDAEKTIAEAEESNVGATDSDDSQEIEVTVPGASAGEFVWSIDGSNSLVRLGDAVESGDHYEATGEMNPVRVTDTRAGSPQWSISASVSDFAAGSDSFSGKFLGWSPKLLESGTRVQSGAVVGSGFDGGAGLSVSSTLGFGQVGHDRASAVLGADLELKIPIEVGEGTYSATLTLTALS</sequence>
<evidence type="ECO:0000313" key="3">
    <source>
        <dbReference type="Proteomes" id="UP001501343"/>
    </source>
</evidence>
<gene>
    <name evidence="2" type="ORF">GCM10009775_07820</name>
</gene>
<comment type="caution">
    <text evidence="2">The sequence shown here is derived from an EMBL/GenBank/DDBJ whole genome shotgun (WGS) entry which is preliminary data.</text>
</comment>
<dbReference type="EMBL" id="BAAAOF010000002">
    <property type="protein sequence ID" value="GAA1917758.1"/>
    <property type="molecule type" value="Genomic_DNA"/>
</dbReference>
<dbReference type="Pfam" id="PF20091">
    <property type="entry name" value="Abhydrolase_10"/>
    <property type="match status" value="1"/>
</dbReference>
<proteinExistence type="predicted"/>
<protein>
    <recommendedName>
        <fullName evidence="1">Alpha/beta hydrolase domain-containing protein</fullName>
    </recommendedName>
</protein>
<dbReference type="Proteomes" id="UP001501343">
    <property type="component" value="Unassembled WGS sequence"/>
</dbReference>
<name>A0ABN2PDF2_9MICO</name>
<keyword evidence="3" id="KW-1185">Reference proteome</keyword>
<reference evidence="2 3" key="1">
    <citation type="journal article" date="2019" name="Int. J. Syst. Evol. Microbiol.">
        <title>The Global Catalogue of Microorganisms (GCM) 10K type strain sequencing project: providing services to taxonomists for standard genome sequencing and annotation.</title>
        <authorList>
            <consortium name="The Broad Institute Genomics Platform"/>
            <consortium name="The Broad Institute Genome Sequencing Center for Infectious Disease"/>
            <person name="Wu L."/>
            <person name="Ma J."/>
        </authorList>
    </citation>
    <scope>NUCLEOTIDE SEQUENCE [LARGE SCALE GENOMIC DNA]</scope>
    <source>
        <strain evidence="2 3">JCM 14900</strain>
    </source>
</reference>
<accession>A0ABN2PDF2</accession>
<feature type="domain" description="Alpha/beta hydrolase" evidence="1">
    <location>
        <begin position="3"/>
        <end position="414"/>
    </location>
</feature>
<evidence type="ECO:0000259" key="1">
    <source>
        <dbReference type="Pfam" id="PF20091"/>
    </source>
</evidence>